<protein>
    <submittedName>
        <fullName evidence="3">Uncharacterized protein</fullName>
    </submittedName>
</protein>
<feature type="region of interest" description="Disordered" evidence="1">
    <location>
        <begin position="52"/>
        <end position="74"/>
    </location>
</feature>
<evidence type="ECO:0000256" key="2">
    <source>
        <dbReference type="SAM" id="Phobius"/>
    </source>
</evidence>
<dbReference type="Proteomes" id="UP001499882">
    <property type="component" value="Unassembled WGS sequence"/>
</dbReference>
<proteinExistence type="predicted"/>
<name>A0ABP8YG00_9ACTN</name>
<keyword evidence="2" id="KW-0472">Membrane</keyword>
<feature type="transmembrane region" description="Helical" evidence="2">
    <location>
        <begin position="15"/>
        <end position="37"/>
    </location>
</feature>
<feature type="region of interest" description="Disordered" evidence="1">
    <location>
        <begin position="141"/>
        <end position="175"/>
    </location>
</feature>
<keyword evidence="2" id="KW-1133">Transmembrane helix</keyword>
<comment type="caution">
    <text evidence="3">The sequence shown here is derived from an EMBL/GenBank/DDBJ whole genome shotgun (WGS) entry which is preliminary data.</text>
</comment>
<evidence type="ECO:0000313" key="3">
    <source>
        <dbReference type="EMBL" id="GAA4729044.1"/>
    </source>
</evidence>
<evidence type="ECO:0000256" key="1">
    <source>
        <dbReference type="SAM" id="MobiDB-lite"/>
    </source>
</evidence>
<feature type="compositionally biased region" description="Basic and acidic residues" evidence="1">
    <location>
        <begin position="141"/>
        <end position="155"/>
    </location>
</feature>
<feature type="compositionally biased region" description="Basic and acidic residues" evidence="1">
    <location>
        <begin position="56"/>
        <end position="67"/>
    </location>
</feature>
<reference evidence="4" key="1">
    <citation type="journal article" date="2019" name="Int. J. Syst. Evol. Microbiol.">
        <title>The Global Catalogue of Microorganisms (GCM) 10K type strain sequencing project: providing services to taxonomists for standard genome sequencing and annotation.</title>
        <authorList>
            <consortium name="The Broad Institute Genomics Platform"/>
            <consortium name="The Broad Institute Genome Sequencing Center for Infectious Disease"/>
            <person name="Wu L."/>
            <person name="Ma J."/>
        </authorList>
    </citation>
    <scope>NUCLEOTIDE SEQUENCE [LARGE SCALE GENOMIC DNA]</scope>
    <source>
        <strain evidence="4">JCM 18532</strain>
    </source>
</reference>
<keyword evidence="4" id="KW-1185">Reference proteome</keyword>
<dbReference type="EMBL" id="BAABKN010000006">
    <property type="protein sequence ID" value="GAA4729044.1"/>
    <property type="molecule type" value="Genomic_DNA"/>
</dbReference>
<accession>A0ABP8YG00</accession>
<keyword evidence="2" id="KW-0812">Transmembrane</keyword>
<gene>
    <name evidence="3" type="ORF">GCM10023350_10310</name>
</gene>
<organism evidence="3 4">
    <name type="scientific">Nocardioides endophyticus</name>
    <dbReference type="NCBI Taxonomy" id="1353775"/>
    <lineage>
        <taxon>Bacteria</taxon>
        <taxon>Bacillati</taxon>
        <taxon>Actinomycetota</taxon>
        <taxon>Actinomycetes</taxon>
        <taxon>Propionibacteriales</taxon>
        <taxon>Nocardioidaceae</taxon>
        <taxon>Nocardioides</taxon>
    </lineage>
</organism>
<sequence>MTDELAERRHRHRRLAGYVVAWLVAAGIAVTVGVVAVSSVGASVRDRGPLGNVVPDVDRTEDARVPDPEATPVGRTVEDEFGTFQVECRGVVAYGLEAVPATGWRVVSYEEGPDDDVDAVFASGARSIEVEVYCNQGRPTIGDREVKTLPDDDRSQAQSLQRSTPGADRRDSCCTRKQPVQVNSSACFGVTSMERVSWDRSAPGSS</sequence>
<evidence type="ECO:0000313" key="4">
    <source>
        <dbReference type="Proteomes" id="UP001499882"/>
    </source>
</evidence>